<dbReference type="SUPFAM" id="SSF51905">
    <property type="entry name" value="FAD/NAD(P)-binding domain"/>
    <property type="match status" value="1"/>
</dbReference>
<feature type="domain" description="Glucose-methanol-choline oxidoreductase N-terminal" evidence="7">
    <location>
        <begin position="277"/>
        <end position="291"/>
    </location>
</feature>
<dbReference type="OrthoDB" id="9798604at2"/>
<dbReference type="InterPro" id="IPR012132">
    <property type="entry name" value="GMC_OxRdtase"/>
</dbReference>
<dbReference type="Gene3D" id="3.30.410.40">
    <property type="match status" value="1"/>
</dbReference>
<evidence type="ECO:0000259" key="7">
    <source>
        <dbReference type="PROSITE" id="PS00624"/>
    </source>
</evidence>
<evidence type="ECO:0000313" key="8">
    <source>
        <dbReference type="EMBL" id="AXX97945.1"/>
    </source>
</evidence>
<comment type="similarity">
    <text evidence="2">Belongs to the GMC oxidoreductase family.</text>
</comment>
<feature type="binding site" evidence="6">
    <location>
        <position position="247"/>
    </location>
    <ligand>
        <name>FAD</name>
        <dbReference type="ChEBI" id="CHEBI:57692"/>
    </ligand>
</feature>
<dbReference type="Pfam" id="PF05199">
    <property type="entry name" value="GMC_oxred_C"/>
    <property type="match status" value="1"/>
</dbReference>
<evidence type="ECO:0000256" key="1">
    <source>
        <dbReference type="ARBA" id="ARBA00001974"/>
    </source>
</evidence>
<dbReference type="GO" id="GO:0050660">
    <property type="term" value="F:flavin adenine dinucleotide binding"/>
    <property type="evidence" value="ECO:0007669"/>
    <property type="project" value="InterPro"/>
</dbReference>
<dbReference type="AlphaFoldDB" id="A0A347UGG7"/>
<dbReference type="SUPFAM" id="SSF54373">
    <property type="entry name" value="FAD-linked reductases, C-terminal domain"/>
    <property type="match status" value="1"/>
</dbReference>
<proteinExistence type="inferred from homology"/>
<feature type="binding site" evidence="6">
    <location>
        <begin position="138"/>
        <end position="141"/>
    </location>
    <ligand>
        <name>FAD</name>
        <dbReference type="ChEBI" id="CHEBI:57692"/>
    </ligand>
</feature>
<name>A0A347UGG7_9RHOB</name>
<comment type="cofactor">
    <cofactor evidence="1 6">
        <name>FAD</name>
        <dbReference type="ChEBI" id="CHEBI:57692"/>
    </cofactor>
</comment>
<feature type="active site" description="Proton donor" evidence="5">
    <location>
        <position position="481"/>
    </location>
</feature>
<reference evidence="8 9" key="1">
    <citation type="submission" date="2018-09" db="EMBL/GenBank/DDBJ databases">
        <title>Profundibacter amoris BAR1 gen. nov., sp. nov., a new member of the Roseobacter clade isolated at Lokis Castle Vent Field on the Arctic Mid-Oceanic Ridge.</title>
        <authorList>
            <person name="Le Moine Bauer S."/>
            <person name="Sjoeberg A.G."/>
            <person name="L'Haridon S."/>
            <person name="Stokke R."/>
            <person name="Roalkvam I."/>
            <person name="Steen I.H."/>
            <person name="Dahle H."/>
        </authorList>
    </citation>
    <scope>NUCLEOTIDE SEQUENCE [LARGE SCALE GENOMIC DNA]</scope>
    <source>
        <strain evidence="8 9">BAR1</strain>
    </source>
</reference>
<dbReference type="PROSITE" id="PS00624">
    <property type="entry name" value="GMC_OXRED_2"/>
    <property type="match status" value="1"/>
</dbReference>
<evidence type="ECO:0000256" key="3">
    <source>
        <dbReference type="ARBA" id="ARBA00022630"/>
    </source>
</evidence>
<dbReference type="PRINTS" id="PR00420">
    <property type="entry name" value="RNGMNOXGNASE"/>
</dbReference>
<dbReference type="PANTHER" id="PTHR11552:SF147">
    <property type="entry name" value="CHOLINE DEHYDROGENASE, MITOCHONDRIAL"/>
    <property type="match status" value="1"/>
</dbReference>
<dbReference type="PIRSF" id="PIRSF000137">
    <property type="entry name" value="Alcohol_oxidase"/>
    <property type="match status" value="1"/>
</dbReference>
<keyword evidence="9" id="KW-1185">Reference proteome</keyword>
<evidence type="ECO:0000256" key="4">
    <source>
        <dbReference type="ARBA" id="ARBA00022827"/>
    </source>
</evidence>
<dbReference type="PANTHER" id="PTHR11552">
    <property type="entry name" value="GLUCOSE-METHANOL-CHOLINE GMC OXIDOREDUCTASE"/>
    <property type="match status" value="1"/>
</dbReference>
<keyword evidence="4 6" id="KW-0274">FAD</keyword>
<dbReference type="Proteomes" id="UP000261704">
    <property type="component" value="Chromosome"/>
</dbReference>
<evidence type="ECO:0000256" key="2">
    <source>
        <dbReference type="ARBA" id="ARBA00010790"/>
    </source>
</evidence>
<accession>A0A347UGG7</accession>
<dbReference type="EMBL" id="CP032125">
    <property type="protein sequence ID" value="AXX97945.1"/>
    <property type="molecule type" value="Genomic_DNA"/>
</dbReference>
<dbReference type="InterPro" id="IPR007867">
    <property type="entry name" value="GMC_OxRtase_C"/>
</dbReference>
<dbReference type="GO" id="GO:0016614">
    <property type="term" value="F:oxidoreductase activity, acting on CH-OH group of donors"/>
    <property type="evidence" value="ECO:0007669"/>
    <property type="project" value="InterPro"/>
</dbReference>
<sequence>MPILSFRPIPDTTRWKCPLLLTSTRRTTGPWPRPGTTGYRRRGMNLSARPADIIIIGAGAAGLELARIASRQGLAVVLFEQGAPNGRHLFQRIPLMVGKIIGNRRFVDAQDSVPQMAAGNRQLPVLTGRGLGGSSRVNGNVAYAGPLERYRYVFGGINLDYTNVLNVLHGDANAPRPHSWADELSEKFLSAAEKMGAPRVDDPDNVGEFAGASVLHVNTRYGLRHNHLEAFRANAAPQNIRIIRAPVKRIILDGKRATGVAYEGGEIFASEVVLSAGAISSPLLLMRSGIGSADMVQAAGLPVLHDLPHVGQHLKDHANLRLQFSCPGHNTLNQKTRGVRALWEGVKYALGRKDSILRGPGASAGANFADGDIFSKAYRIQLVHFTQDRSQVSDKGIVFERAQKASLGIYALWPKSEGSVRITAEGAQIDPGFLRDPADVETSLRGMAQARVLMAQMGFEPDPVDAPDEDILRNGVYSGYHLIGSNRMSPDSGSGVVGPDFAVHGLQGLSVCDASVMPDHLSSHSYLPTIAMARMFAQQRGWAA</sequence>
<protein>
    <submittedName>
        <fullName evidence="8">GMC family oxidoreductase</fullName>
    </submittedName>
</protein>
<evidence type="ECO:0000256" key="6">
    <source>
        <dbReference type="PIRSR" id="PIRSR000137-2"/>
    </source>
</evidence>
<evidence type="ECO:0000256" key="5">
    <source>
        <dbReference type="PIRSR" id="PIRSR000137-1"/>
    </source>
</evidence>
<dbReference type="KEGG" id="pamo:BAR1_08370"/>
<evidence type="ECO:0000313" key="9">
    <source>
        <dbReference type="Proteomes" id="UP000261704"/>
    </source>
</evidence>
<dbReference type="Gene3D" id="3.50.50.60">
    <property type="entry name" value="FAD/NAD(P)-binding domain"/>
    <property type="match status" value="1"/>
</dbReference>
<dbReference type="Pfam" id="PF00732">
    <property type="entry name" value="GMC_oxred_N"/>
    <property type="match status" value="1"/>
</dbReference>
<feature type="active site" description="Proton acceptor" evidence="5">
    <location>
        <position position="524"/>
    </location>
</feature>
<dbReference type="InterPro" id="IPR000172">
    <property type="entry name" value="GMC_OxRdtase_N"/>
</dbReference>
<keyword evidence="3" id="KW-0285">Flavoprotein</keyword>
<organism evidence="8 9">
    <name type="scientific">Profundibacter amoris</name>
    <dbReference type="NCBI Taxonomy" id="2171755"/>
    <lineage>
        <taxon>Bacteria</taxon>
        <taxon>Pseudomonadati</taxon>
        <taxon>Pseudomonadota</taxon>
        <taxon>Alphaproteobacteria</taxon>
        <taxon>Rhodobacterales</taxon>
        <taxon>Paracoccaceae</taxon>
        <taxon>Profundibacter</taxon>
    </lineage>
</organism>
<gene>
    <name evidence="8" type="ORF">BAR1_08370</name>
</gene>
<dbReference type="InterPro" id="IPR036188">
    <property type="entry name" value="FAD/NAD-bd_sf"/>
</dbReference>